<dbReference type="SUPFAM" id="SSF143243">
    <property type="entry name" value="Nqo5-like"/>
    <property type="match status" value="1"/>
</dbReference>
<evidence type="ECO:0000256" key="1">
    <source>
        <dbReference type="ARBA" id="ARBA00007569"/>
    </source>
</evidence>
<dbReference type="AlphaFoldDB" id="A0A838XU47"/>
<keyword evidence="2 3" id="KW-0813">Transport</keyword>
<sequence length="199" mass="22936">MDETLAELGDHIQAALGDAIDGYTVAYGELNVEARASEIVSVVRFLRDDASCQFVNLTDLCGVDYPAREKRFEVVYHFMSPKQNLRIRVKVRTDEDTPVPSIVDVFAGAEWFERETYDMYGVLFSGHPDLRRILTDYGFDGFPLRKDFPLTGYVEVRYDDEKKRVVYQPVRLSQEFRDFDFMSPWEGTDYVLPGDEKAS</sequence>
<keyword evidence="3 4" id="KW-0520">NAD</keyword>
<evidence type="ECO:0000259" key="6">
    <source>
        <dbReference type="Pfam" id="PF00329"/>
    </source>
</evidence>
<keyword evidence="3 5" id="KW-0874">Quinone</keyword>
<comment type="subcellular location">
    <subcellularLocation>
        <location evidence="3">Cell membrane</location>
        <topology evidence="3">Peripheral membrane protein</topology>
        <orientation evidence="3">Cytoplasmic side</orientation>
    </subcellularLocation>
</comment>
<feature type="domain" description="NADH:ubiquinone oxidoreductase 30kDa subunit" evidence="6">
    <location>
        <begin position="33"/>
        <end position="153"/>
    </location>
</feature>
<evidence type="ECO:0000313" key="8">
    <source>
        <dbReference type="Proteomes" id="UP000559404"/>
    </source>
</evidence>
<comment type="function">
    <text evidence="3">NDH-1 shuttles electrons from NADH, via FMN and iron-sulfur (Fe-S) centers, to quinones in the respiratory chain. The immediate electron acceptor for the enzyme in this species is believed to be ubiquinone. Couples the redox reaction to proton translocation (for every two electrons transferred, four hydrogen ions are translocated across the cytoplasmic membrane), and thus conserves the redox energy in a proton gradient.</text>
</comment>
<keyword evidence="3 4" id="KW-1278">Translocase</keyword>
<comment type="catalytic activity">
    <reaction evidence="3 5">
        <text>a quinone + NADH + 5 H(+)(in) = a quinol + NAD(+) + 4 H(+)(out)</text>
        <dbReference type="Rhea" id="RHEA:57888"/>
        <dbReference type="ChEBI" id="CHEBI:15378"/>
        <dbReference type="ChEBI" id="CHEBI:24646"/>
        <dbReference type="ChEBI" id="CHEBI:57540"/>
        <dbReference type="ChEBI" id="CHEBI:57945"/>
        <dbReference type="ChEBI" id="CHEBI:132124"/>
    </reaction>
</comment>
<dbReference type="Proteomes" id="UP000559404">
    <property type="component" value="Unassembled WGS sequence"/>
</dbReference>
<reference evidence="7 8" key="1">
    <citation type="submission" date="2020-07" db="EMBL/GenBank/DDBJ databases">
        <authorList>
            <person name="Li M."/>
        </authorList>
    </citation>
    <scope>NUCLEOTIDE SEQUENCE [LARGE SCALE GENOMIC DNA]</scope>
    <source>
        <strain evidence="7 8">DSM 23284</strain>
    </source>
</reference>
<protein>
    <recommendedName>
        <fullName evidence="3">NADH-quinone oxidoreductase subunit C</fullName>
        <ecNumber evidence="3">7.1.1.-</ecNumber>
    </recommendedName>
    <alternativeName>
        <fullName evidence="3">NADH dehydrogenase I subunit C</fullName>
    </alternativeName>
    <alternativeName>
        <fullName evidence="3">NDH-1 subunit C</fullName>
    </alternativeName>
</protein>
<reference evidence="7 8" key="2">
    <citation type="submission" date="2020-08" db="EMBL/GenBank/DDBJ databases">
        <title>Stappia taiwanensis sp. nov., isolated from a coastal thermal spring.</title>
        <authorList>
            <person name="Kampfer P."/>
        </authorList>
    </citation>
    <scope>NUCLEOTIDE SEQUENCE [LARGE SCALE GENOMIC DNA]</scope>
    <source>
        <strain evidence="7 8">DSM 23284</strain>
    </source>
</reference>
<organism evidence="7 8">
    <name type="scientific">Stappia taiwanensis</name>
    <dbReference type="NCBI Taxonomy" id="992267"/>
    <lineage>
        <taxon>Bacteria</taxon>
        <taxon>Pseudomonadati</taxon>
        <taxon>Pseudomonadota</taxon>
        <taxon>Alphaproteobacteria</taxon>
        <taxon>Hyphomicrobiales</taxon>
        <taxon>Stappiaceae</taxon>
        <taxon>Stappia</taxon>
    </lineage>
</organism>
<gene>
    <name evidence="3" type="primary">nuoC</name>
    <name evidence="7" type="ORF">H1W37_16470</name>
</gene>
<dbReference type="Gene3D" id="3.30.460.80">
    <property type="entry name" value="NADH:ubiquinone oxidoreductase, 30kDa subunit"/>
    <property type="match status" value="1"/>
</dbReference>
<dbReference type="HAMAP" id="MF_01357">
    <property type="entry name" value="NDH1_NuoC"/>
    <property type="match status" value="1"/>
</dbReference>
<dbReference type="InterPro" id="IPR010218">
    <property type="entry name" value="NADH_DH_suC"/>
</dbReference>
<proteinExistence type="inferred from homology"/>
<evidence type="ECO:0000256" key="3">
    <source>
        <dbReference type="HAMAP-Rule" id="MF_01357"/>
    </source>
</evidence>
<evidence type="ECO:0000313" key="7">
    <source>
        <dbReference type="EMBL" id="MBA4613257.1"/>
    </source>
</evidence>
<keyword evidence="3" id="KW-0472">Membrane</keyword>
<dbReference type="NCBIfam" id="NF004730">
    <property type="entry name" value="PRK06074.1-1"/>
    <property type="match status" value="1"/>
</dbReference>
<accession>A0A838XU47</accession>
<evidence type="ECO:0000256" key="4">
    <source>
        <dbReference type="RuleBase" id="RU003456"/>
    </source>
</evidence>
<dbReference type="InterPro" id="IPR037232">
    <property type="entry name" value="NADH_quin_OxRdtase_su_C/D-like"/>
</dbReference>
<keyword evidence="3" id="KW-1003">Cell membrane</keyword>
<dbReference type="EMBL" id="JACEON010000017">
    <property type="protein sequence ID" value="MBA4613257.1"/>
    <property type="molecule type" value="Genomic_DNA"/>
</dbReference>
<name>A0A838XU47_9HYPH</name>
<dbReference type="PANTHER" id="PTHR10884">
    <property type="entry name" value="NADH DEHYDROGENASE UBIQUINONE IRON-SULFUR PROTEIN 3"/>
    <property type="match status" value="1"/>
</dbReference>
<evidence type="ECO:0000256" key="2">
    <source>
        <dbReference type="ARBA" id="ARBA00022448"/>
    </source>
</evidence>
<keyword evidence="8" id="KW-1185">Reference proteome</keyword>
<dbReference type="Pfam" id="PF00329">
    <property type="entry name" value="Complex1_30kDa"/>
    <property type="match status" value="1"/>
</dbReference>
<dbReference type="GO" id="GO:0008137">
    <property type="term" value="F:NADH dehydrogenase (ubiquinone) activity"/>
    <property type="evidence" value="ECO:0007669"/>
    <property type="project" value="InterPro"/>
</dbReference>
<dbReference type="EC" id="7.1.1.-" evidence="3"/>
<comment type="caution">
    <text evidence="7">The sequence shown here is derived from an EMBL/GenBank/DDBJ whole genome shotgun (WGS) entry which is preliminary data.</text>
</comment>
<dbReference type="PANTHER" id="PTHR10884:SF14">
    <property type="entry name" value="NADH DEHYDROGENASE [UBIQUINONE] IRON-SULFUR PROTEIN 3, MITOCHONDRIAL"/>
    <property type="match status" value="1"/>
</dbReference>
<dbReference type="PROSITE" id="PS00542">
    <property type="entry name" value="COMPLEX1_30K"/>
    <property type="match status" value="1"/>
</dbReference>
<evidence type="ECO:0000256" key="5">
    <source>
        <dbReference type="RuleBase" id="RU003582"/>
    </source>
</evidence>
<comment type="subunit">
    <text evidence="3">NDH-1 is composed of 14 different subunits. Subunits NuoB, C, D, E, F, and G constitute the peripheral sector of the complex.</text>
</comment>
<keyword evidence="3" id="KW-0830">Ubiquinone</keyword>
<keyword evidence="7" id="KW-0560">Oxidoreductase</keyword>
<dbReference type="NCBIfam" id="NF004733">
    <property type="entry name" value="PRK06074.1-5"/>
    <property type="match status" value="1"/>
</dbReference>
<dbReference type="InterPro" id="IPR001268">
    <property type="entry name" value="NADH_UbQ_OxRdtase_30kDa_su"/>
</dbReference>
<comment type="similarity">
    <text evidence="1 3 4">Belongs to the complex I 30 kDa subunit family.</text>
</comment>
<dbReference type="RefSeq" id="WP_181761456.1">
    <property type="nucleotide sequence ID" value="NZ_BMCR01000001.1"/>
</dbReference>
<dbReference type="GO" id="GO:0050136">
    <property type="term" value="F:NADH dehydrogenase (quinone) (non-electrogenic) activity"/>
    <property type="evidence" value="ECO:0007669"/>
    <property type="project" value="UniProtKB-UniRule"/>
</dbReference>
<dbReference type="GO" id="GO:0048038">
    <property type="term" value="F:quinone binding"/>
    <property type="evidence" value="ECO:0007669"/>
    <property type="project" value="UniProtKB-KW"/>
</dbReference>
<dbReference type="NCBIfam" id="TIGR01961">
    <property type="entry name" value="NuoC_fam"/>
    <property type="match status" value="1"/>
</dbReference>
<dbReference type="GO" id="GO:0005886">
    <property type="term" value="C:plasma membrane"/>
    <property type="evidence" value="ECO:0007669"/>
    <property type="project" value="UniProtKB-SubCell"/>
</dbReference>
<dbReference type="InterPro" id="IPR020396">
    <property type="entry name" value="NADH_UbQ_OxRdtase_CS"/>
</dbReference>